<dbReference type="RefSeq" id="WP_129031794.1">
    <property type="nucleotide sequence ID" value="NZ_CP059603.1"/>
</dbReference>
<keyword evidence="2" id="KW-1185">Reference proteome</keyword>
<evidence type="ECO:0000313" key="1">
    <source>
        <dbReference type="EMBL" id="RXI79218.1"/>
    </source>
</evidence>
<dbReference type="Pfam" id="PF11877">
    <property type="entry name" value="DUF3397"/>
    <property type="match status" value="1"/>
</dbReference>
<sequence>MRFWVSPGGQLAILLLGWLVIHSVRRLMRHHWPQELVPWDLMTPLLILCSIILIPQGAGHLLPWVVIGWMLIGIGVALLQAVHNHELLYPRFWKTFWRLSDLYWLFGFAACFLLTIS</sequence>
<dbReference type="EMBL" id="QXIL01000005">
    <property type="protein sequence ID" value="RXI79218.1"/>
    <property type="molecule type" value="Genomic_DNA"/>
</dbReference>
<protein>
    <submittedName>
        <fullName evidence="1">DUF3397 family protein</fullName>
    </submittedName>
</protein>
<dbReference type="Proteomes" id="UP000290602">
    <property type="component" value="Unassembled WGS sequence"/>
</dbReference>
<accession>A0A4Q0VIG3</accession>
<comment type="caution">
    <text evidence="1">The sequence shown here is derived from an EMBL/GenBank/DDBJ whole genome shotgun (WGS) entry which is preliminary data.</text>
</comment>
<name>A0A4Q0VIG3_9LACO</name>
<dbReference type="OrthoDB" id="2299708at2"/>
<gene>
    <name evidence="1" type="ORF">DXH47_04035</name>
</gene>
<evidence type="ECO:0000313" key="2">
    <source>
        <dbReference type="Proteomes" id="UP000290602"/>
    </source>
</evidence>
<reference evidence="1 2" key="1">
    <citation type="submission" date="2018-08" db="EMBL/GenBank/DDBJ databases">
        <title>Lactobacillus suantsai sp. nov., isolated from traditional fermented suan-tsai in Taiwan.</title>
        <authorList>
            <person name="Huang C.-H."/>
        </authorList>
    </citation>
    <scope>NUCLEOTIDE SEQUENCE [LARGE SCALE GENOMIC DNA]</scope>
    <source>
        <strain evidence="1 2">BCRC 12945</strain>
    </source>
</reference>
<organism evidence="1 2">
    <name type="scientific">Levilactobacillus suantsaii</name>
    <dbReference type="NCBI Taxonomy" id="2292255"/>
    <lineage>
        <taxon>Bacteria</taxon>
        <taxon>Bacillati</taxon>
        <taxon>Bacillota</taxon>
        <taxon>Bacilli</taxon>
        <taxon>Lactobacillales</taxon>
        <taxon>Lactobacillaceae</taxon>
        <taxon>Levilactobacillus</taxon>
    </lineage>
</organism>
<proteinExistence type="predicted"/>
<dbReference type="InterPro" id="IPR024515">
    <property type="entry name" value="DUF3397"/>
</dbReference>
<dbReference type="AlphaFoldDB" id="A0A4Q0VIG3"/>